<sequence length="64" mass="7399">MKAIKRTRLAEMPFDKYNDEDGFVHATGDIVTLEDGTEILEYEDCIFDDADNCIYEDEDTSLEE</sequence>
<accession>A0A8S5RB38</accession>
<protein>
    <submittedName>
        <fullName evidence="1">Uncharacterized protein</fullName>
    </submittedName>
</protein>
<reference evidence="1" key="1">
    <citation type="journal article" date="2021" name="Proc. Natl. Acad. Sci. U.S.A.">
        <title>A Catalog of Tens of Thousands of Viruses from Human Metagenomes Reveals Hidden Associations with Chronic Diseases.</title>
        <authorList>
            <person name="Tisza M.J."/>
            <person name="Buck C.B."/>
        </authorList>
    </citation>
    <scope>NUCLEOTIDE SEQUENCE</scope>
    <source>
        <strain evidence="1">CtRTq15</strain>
    </source>
</reference>
<evidence type="ECO:0000313" key="1">
    <source>
        <dbReference type="EMBL" id="DAE28281.1"/>
    </source>
</evidence>
<dbReference type="EMBL" id="BK059084">
    <property type="protein sequence ID" value="DAE28281.1"/>
    <property type="molecule type" value="Genomic_DNA"/>
</dbReference>
<organism evidence="1">
    <name type="scientific">virus sp. ctRTq15</name>
    <dbReference type="NCBI Taxonomy" id="2828253"/>
    <lineage>
        <taxon>Viruses</taxon>
    </lineage>
</organism>
<name>A0A8S5RB38_9VIRU</name>
<proteinExistence type="predicted"/>